<reference evidence="2 3" key="1">
    <citation type="submission" date="2023-12" db="EMBL/GenBank/DDBJ databases">
        <title>Baltic Sea Cyanobacteria.</title>
        <authorList>
            <person name="Delbaje E."/>
            <person name="Fewer D.P."/>
            <person name="Shishido T.K."/>
        </authorList>
    </citation>
    <scope>NUCLEOTIDE SEQUENCE [LARGE SCALE GENOMIC DNA]</scope>
    <source>
        <strain evidence="2 3">UHCC 0370</strain>
    </source>
</reference>
<feature type="transmembrane region" description="Helical" evidence="1">
    <location>
        <begin position="335"/>
        <end position="359"/>
    </location>
</feature>
<feature type="transmembrane region" description="Helical" evidence="1">
    <location>
        <begin position="54"/>
        <end position="74"/>
    </location>
</feature>
<comment type="caution">
    <text evidence="2">The sequence shown here is derived from an EMBL/GenBank/DDBJ whole genome shotgun (WGS) entry which is preliminary data.</text>
</comment>
<feature type="transmembrane region" description="Helical" evidence="1">
    <location>
        <begin position="121"/>
        <end position="140"/>
    </location>
</feature>
<feature type="transmembrane region" description="Helical" evidence="1">
    <location>
        <begin position="371"/>
        <end position="389"/>
    </location>
</feature>
<evidence type="ECO:0000256" key="1">
    <source>
        <dbReference type="SAM" id="Phobius"/>
    </source>
</evidence>
<keyword evidence="1" id="KW-0472">Membrane</keyword>
<keyword evidence="1" id="KW-1133">Transmembrane helix</keyword>
<dbReference type="RefSeq" id="WP_323261825.1">
    <property type="nucleotide sequence ID" value="NZ_JAYGIE010000073.1"/>
</dbReference>
<keyword evidence="3" id="KW-1185">Reference proteome</keyword>
<organism evidence="2 3">
    <name type="scientific">Pseudanabaena galeata UHCC 0370</name>
    <dbReference type="NCBI Taxonomy" id="3110310"/>
    <lineage>
        <taxon>Bacteria</taxon>
        <taxon>Bacillati</taxon>
        <taxon>Cyanobacteriota</taxon>
        <taxon>Cyanophyceae</taxon>
        <taxon>Pseudanabaenales</taxon>
        <taxon>Pseudanabaenaceae</taxon>
        <taxon>Pseudanabaena</taxon>
    </lineage>
</organism>
<evidence type="ECO:0000313" key="2">
    <source>
        <dbReference type="EMBL" id="MEA5478305.1"/>
    </source>
</evidence>
<feature type="transmembrane region" description="Helical" evidence="1">
    <location>
        <begin position="94"/>
        <end position="115"/>
    </location>
</feature>
<dbReference type="EMBL" id="JAYGIE010000073">
    <property type="protein sequence ID" value="MEA5478305.1"/>
    <property type="molecule type" value="Genomic_DNA"/>
</dbReference>
<keyword evidence="1" id="KW-0812">Transmembrane</keyword>
<feature type="transmembrane region" description="Helical" evidence="1">
    <location>
        <begin position="187"/>
        <end position="203"/>
    </location>
</feature>
<name>A0ABU5TJC1_9CYAN</name>
<sequence length="475" mass="51945">MQVLPSHSQRQLVSGKVGWGWRQATYPISANFIFAGLLIFGLAIAQLVRLGNASIMAIVVVILIVGFVVGLYTAKSVVEVCRQNSDYLFSRSQLIGMTAYWLVLIAGLSVSSEAFAKSLIALWWILPAAIFAGMASSLAWRSGKSKTAAEKKQIIEAVNADILNVITYSDQTVLVSPSAIGQQPRQFNSLVLIVLGFFFWTMLDFSANLRAIAAITLTASGLTGFFTWQAQLRSPEKILHLRFSGLWGIDAEYAIDLRPFSSLSVVKLQEASGELSWMQLSGNKSDITIPLAMTVVTSSTKESPNQNDQLGQTIRDQFHLAKQESERDSLGMANVLLPQGAGILAGTAFIMVGGLILFIFPLPIKLVAESLIAWLGVCLLSPAIARFFLQLVAPNSLQSDHPSYIKNHLQPWEIGTALLLISAFLSRQTTENITSLGTFNQLFPLLTLICGWLSISIGVCILSFVRRTPLWNTNY</sequence>
<evidence type="ECO:0000313" key="3">
    <source>
        <dbReference type="Proteomes" id="UP001301388"/>
    </source>
</evidence>
<gene>
    <name evidence="2" type="ORF">VB774_11820</name>
</gene>
<feature type="transmembrane region" description="Helical" evidence="1">
    <location>
        <begin position="445"/>
        <end position="465"/>
    </location>
</feature>
<protein>
    <submittedName>
        <fullName evidence="2">Uncharacterized protein</fullName>
    </submittedName>
</protein>
<accession>A0ABU5TJC1</accession>
<feature type="transmembrane region" description="Helical" evidence="1">
    <location>
        <begin position="28"/>
        <end position="48"/>
    </location>
</feature>
<dbReference type="Proteomes" id="UP001301388">
    <property type="component" value="Unassembled WGS sequence"/>
</dbReference>
<proteinExistence type="predicted"/>